<sequence length="94" mass="10717">MPSNTYSRIWEYFERQNDDYPVCKACRQPRCLRSLSPDEDPPPKPPPPEDEPPNPKPTDDELSPPNDEPPNPLTLLPPPNPAPLDQNKLDSYNI</sequence>
<reference evidence="3" key="1">
    <citation type="submission" date="2022-11" db="UniProtKB">
        <authorList>
            <consortium name="WormBaseParasite"/>
        </authorList>
    </citation>
    <scope>IDENTIFICATION</scope>
</reference>
<feature type="compositionally biased region" description="Pro residues" evidence="1">
    <location>
        <begin position="66"/>
        <end position="82"/>
    </location>
</feature>
<dbReference type="Proteomes" id="UP000887565">
    <property type="component" value="Unplaced"/>
</dbReference>
<evidence type="ECO:0000313" key="3">
    <source>
        <dbReference type="WBParaSite" id="nRc.2.0.1.t24878-RA"/>
    </source>
</evidence>
<dbReference type="WBParaSite" id="nRc.2.0.1.t24878-RA">
    <property type="protein sequence ID" value="nRc.2.0.1.t24878-RA"/>
    <property type="gene ID" value="nRc.2.0.1.g24878"/>
</dbReference>
<accession>A0A915JGN4</accession>
<dbReference type="AlphaFoldDB" id="A0A915JGN4"/>
<feature type="region of interest" description="Disordered" evidence="1">
    <location>
        <begin position="32"/>
        <end position="94"/>
    </location>
</feature>
<name>A0A915JGN4_ROMCU</name>
<evidence type="ECO:0000313" key="2">
    <source>
        <dbReference type="Proteomes" id="UP000887565"/>
    </source>
</evidence>
<proteinExistence type="predicted"/>
<protein>
    <submittedName>
        <fullName evidence="3">Uncharacterized protein</fullName>
    </submittedName>
</protein>
<keyword evidence="2" id="KW-1185">Reference proteome</keyword>
<evidence type="ECO:0000256" key="1">
    <source>
        <dbReference type="SAM" id="MobiDB-lite"/>
    </source>
</evidence>
<organism evidence="2 3">
    <name type="scientific">Romanomermis culicivorax</name>
    <name type="common">Nematode worm</name>
    <dbReference type="NCBI Taxonomy" id="13658"/>
    <lineage>
        <taxon>Eukaryota</taxon>
        <taxon>Metazoa</taxon>
        <taxon>Ecdysozoa</taxon>
        <taxon>Nematoda</taxon>
        <taxon>Enoplea</taxon>
        <taxon>Dorylaimia</taxon>
        <taxon>Mermithida</taxon>
        <taxon>Mermithoidea</taxon>
        <taxon>Mermithidae</taxon>
        <taxon>Romanomermis</taxon>
    </lineage>
</organism>